<dbReference type="EMBL" id="VIKR01000002">
    <property type="protein sequence ID" value="TQV75038.1"/>
    <property type="molecule type" value="Genomic_DNA"/>
</dbReference>
<sequence>MTKKNVLFYLIISSIFINPVAFAEVNLRSVEPPSWWVGMSSQKLQLMLHGDKLANYQVTTSSNSWQIESVETSDNANYLFINLRINDNAKAGNYPLTLRSKDGKAIHTINYSLNQRRKNSANREGFNSSDVIYLITPDRFVNGDYSNDTVASLSEGINREYEGGRYGGDIQGIIDSLDFIESVGYTQIWLNPVLENAQEKYSYHGYSTTDYYQVDERFGSNELYRELSSKAKQKGIGLIKDIILNHIGSGHPWMRDMPNNDWINHGTQFVSTNHRRESLHDPYGTEEDREGMASGWFVPTMPDLNQRNEKLATYLIQNSIWWVEYADLSGIRLDTYPYPDKDFLTRYTREVMAEYPNLNIVGEEWSLNPITVAYWQKGKQRHDNYESYLRSVMDFPLQDAVVKGLKEKESWSDGITKIYQTLATDFVYAHPEELVIFPDNHDMSRIHTQLDHDPKLTKMALAFFATTRGIPQIFYGTEVLMDNPGTDSHGIIRSEFPGGWKDHQASALTGKGLSPDAKSMLEFTRKLFTWRKSNPLIHNGKLTHYAPQDGVYVYFRTRESKAHQSYKQVMVIMNKNDQDTEVKLERFNKMLGNATRATNIISGQDYILKDTIMLPSKTALVLEF</sequence>
<dbReference type="SUPFAM" id="SSF51011">
    <property type="entry name" value="Glycosyl hydrolase domain"/>
    <property type="match status" value="1"/>
</dbReference>
<dbReference type="InterPro" id="IPR014756">
    <property type="entry name" value="Ig_E-set"/>
</dbReference>
<dbReference type="GO" id="GO:0016798">
    <property type="term" value="F:hydrolase activity, acting on glycosyl bonds"/>
    <property type="evidence" value="ECO:0007669"/>
    <property type="project" value="UniProtKB-KW"/>
</dbReference>
<keyword evidence="4" id="KW-0456">Lyase</keyword>
<accession>A0A545TCU2</accession>
<dbReference type="SMART" id="SM00642">
    <property type="entry name" value="Aamy"/>
    <property type="match status" value="1"/>
</dbReference>
<dbReference type="InterPro" id="IPR013783">
    <property type="entry name" value="Ig-like_fold"/>
</dbReference>
<reference evidence="4 5" key="1">
    <citation type="submission" date="2019-06" db="EMBL/GenBank/DDBJ databases">
        <title>Draft genome of Aliikangiella marina GYP-15.</title>
        <authorList>
            <person name="Wang G."/>
        </authorList>
    </citation>
    <scope>NUCLEOTIDE SEQUENCE [LARGE SCALE GENOMIC DNA]</scope>
    <source>
        <strain evidence="4 5">GYP-15</strain>
    </source>
</reference>
<organism evidence="4 5">
    <name type="scientific">Aliikangiella marina</name>
    <dbReference type="NCBI Taxonomy" id="1712262"/>
    <lineage>
        <taxon>Bacteria</taxon>
        <taxon>Pseudomonadati</taxon>
        <taxon>Pseudomonadota</taxon>
        <taxon>Gammaproteobacteria</taxon>
        <taxon>Oceanospirillales</taxon>
        <taxon>Pleioneaceae</taxon>
        <taxon>Aliikangiella</taxon>
    </lineage>
</organism>
<dbReference type="InterPro" id="IPR017853">
    <property type="entry name" value="GH"/>
</dbReference>
<dbReference type="InterPro" id="IPR015171">
    <property type="entry name" value="Cyc-maltodext_N"/>
</dbReference>
<gene>
    <name evidence="4" type="ORF">FLL45_08850</name>
</gene>
<name>A0A545TCU2_9GAMM</name>
<dbReference type="Pfam" id="PF10438">
    <property type="entry name" value="Cyc-maltodext_C"/>
    <property type="match status" value="1"/>
</dbReference>
<dbReference type="PANTHER" id="PTHR10357:SF210">
    <property type="entry name" value="MALTODEXTRIN GLUCOSIDASE"/>
    <property type="match status" value="1"/>
</dbReference>
<dbReference type="Proteomes" id="UP000317839">
    <property type="component" value="Unassembled WGS sequence"/>
</dbReference>
<dbReference type="SUPFAM" id="SSF51445">
    <property type="entry name" value="(Trans)glycosidases"/>
    <property type="match status" value="1"/>
</dbReference>
<dbReference type="Pfam" id="PF00128">
    <property type="entry name" value="Alpha-amylase"/>
    <property type="match status" value="1"/>
</dbReference>
<keyword evidence="2" id="KW-0326">Glycosidase</keyword>
<proteinExistence type="predicted"/>
<dbReference type="Pfam" id="PF09087">
    <property type="entry name" value="Cyc-maltodext_N"/>
    <property type="match status" value="1"/>
</dbReference>
<feature type="domain" description="Glycosyl hydrolase family 13 catalytic" evidence="3">
    <location>
        <begin position="134"/>
        <end position="511"/>
    </location>
</feature>
<protein>
    <submittedName>
        <fullName evidence="4">Alpha-amlyase</fullName>
    </submittedName>
</protein>
<dbReference type="GO" id="GO:0005975">
    <property type="term" value="P:carbohydrate metabolic process"/>
    <property type="evidence" value="ECO:0007669"/>
    <property type="project" value="InterPro"/>
</dbReference>
<dbReference type="AlphaFoldDB" id="A0A545TCU2"/>
<evidence type="ECO:0000256" key="2">
    <source>
        <dbReference type="ARBA" id="ARBA00023295"/>
    </source>
</evidence>
<dbReference type="Gene3D" id="2.60.40.10">
    <property type="entry name" value="Immunoglobulins"/>
    <property type="match status" value="1"/>
</dbReference>
<evidence type="ECO:0000313" key="4">
    <source>
        <dbReference type="EMBL" id="TQV75038.1"/>
    </source>
</evidence>
<dbReference type="InterPro" id="IPR019492">
    <property type="entry name" value="Cyclo-malto-dextrinase_C"/>
</dbReference>
<dbReference type="InterPro" id="IPR013780">
    <property type="entry name" value="Glyco_hydro_b"/>
</dbReference>
<dbReference type="OrthoDB" id="9805159at2"/>
<dbReference type="GO" id="GO:0016829">
    <property type="term" value="F:lyase activity"/>
    <property type="evidence" value="ECO:0007669"/>
    <property type="project" value="UniProtKB-KW"/>
</dbReference>
<evidence type="ECO:0000259" key="3">
    <source>
        <dbReference type="SMART" id="SM00642"/>
    </source>
</evidence>
<dbReference type="Gene3D" id="3.20.20.80">
    <property type="entry name" value="Glycosidases"/>
    <property type="match status" value="1"/>
</dbReference>
<keyword evidence="5" id="KW-1185">Reference proteome</keyword>
<dbReference type="Gene3D" id="2.60.40.1180">
    <property type="entry name" value="Golgi alpha-mannosidase II"/>
    <property type="match status" value="1"/>
</dbReference>
<dbReference type="PANTHER" id="PTHR10357">
    <property type="entry name" value="ALPHA-AMYLASE FAMILY MEMBER"/>
    <property type="match status" value="1"/>
</dbReference>
<dbReference type="InterPro" id="IPR006047">
    <property type="entry name" value="GH13_cat_dom"/>
</dbReference>
<comment type="caution">
    <text evidence="4">The sequence shown here is derived from an EMBL/GenBank/DDBJ whole genome shotgun (WGS) entry which is preliminary data.</text>
</comment>
<evidence type="ECO:0000313" key="5">
    <source>
        <dbReference type="Proteomes" id="UP000317839"/>
    </source>
</evidence>
<evidence type="ECO:0000256" key="1">
    <source>
        <dbReference type="ARBA" id="ARBA00022801"/>
    </source>
</evidence>
<dbReference type="SUPFAM" id="SSF81296">
    <property type="entry name" value="E set domains"/>
    <property type="match status" value="1"/>
</dbReference>
<dbReference type="CDD" id="cd11340">
    <property type="entry name" value="AmyAc_bac_CMD_like_3"/>
    <property type="match status" value="1"/>
</dbReference>
<keyword evidence="1" id="KW-0378">Hydrolase</keyword>
<dbReference type="RefSeq" id="WP_142941656.1">
    <property type="nucleotide sequence ID" value="NZ_VIKR01000002.1"/>
</dbReference>